<keyword evidence="3" id="KW-1185">Reference proteome</keyword>
<dbReference type="InterPro" id="IPR006949">
    <property type="entry name" value="Barrel_Baseplate_J-like"/>
</dbReference>
<evidence type="ECO:0000259" key="1">
    <source>
        <dbReference type="Pfam" id="PF04865"/>
    </source>
</evidence>
<organism evidence="2 3">
    <name type="scientific">Escherichia phage vB_EcoM_4HA13</name>
    <dbReference type="NCBI Taxonomy" id="2601675"/>
    <lineage>
        <taxon>Viruses</taxon>
        <taxon>Duplodnaviria</taxon>
        <taxon>Heunggongvirae</taxon>
        <taxon>Uroviricota</taxon>
        <taxon>Caudoviricetes</taxon>
        <taxon>Chaseviridae</taxon>
        <taxon>Cleopatravirinae</taxon>
        <taxon>Sabourvirus</taxon>
        <taxon>Sabourvirus sv4HA13</taxon>
    </lineage>
</organism>
<dbReference type="Pfam" id="PF04865">
    <property type="entry name" value="Baseplate_J"/>
    <property type="match status" value="1"/>
</dbReference>
<name>A0A7D0JHK4_9CAUD</name>
<protein>
    <submittedName>
        <fullName evidence="2">Baseplate wedge protein</fullName>
    </submittedName>
</protein>
<feature type="domain" description="Baseplate protein J-like barrel" evidence="1">
    <location>
        <begin position="100"/>
        <end position="176"/>
    </location>
</feature>
<reference evidence="2" key="1">
    <citation type="submission" date="2019-07" db="EMBL/GenBank/DDBJ databases">
        <authorList>
            <person name="Lin J."/>
            <person name="Cucic S."/>
            <person name="Klem A."/>
            <person name="Kropinski A."/>
            <person name="Anany H."/>
        </authorList>
    </citation>
    <scope>NUCLEOTIDE SEQUENCE [LARGE SCALE GENOMIC DNA]</scope>
</reference>
<dbReference type="EMBL" id="MN136198">
    <property type="protein sequence ID" value="QEM43048.1"/>
    <property type="molecule type" value="Genomic_DNA"/>
</dbReference>
<evidence type="ECO:0000313" key="3">
    <source>
        <dbReference type="Proteomes" id="UP000509770"/>
    </source>
</evidence>
<evidence type="ECO:0000313" key="2">
    <source>
        <dbReference type="EMBL" id="QEM43048.1"/>
    </source>
</evidence>
<accession>A0A7D0JHK4</accession>
<gene>
    <name evidence="2" type="ORF">AC4HA13_0073</name>
</gene>
<dbReference type="Proteomes" id="UP000509770">
    <property type="component" value="Segment"/>
</dbReference>
<sequence>MATIQYGVTTNGFVRKPINAILTSLNNKFIAAFGTNFDVSPESPDGQVIGIITDEVDQCWNQSQQVFNAYRPGAMSGVGLDNICELTGVVRYVNTKTRVTVYCDGTSGSIVPAGSVVGDGTMTFTLDTDVVLPGDVTAVADVAGAYYVAPGTINKIITEGISGWTSVTNADSGTTGVTYETDPEFRARRDKTTAILSSATVESIYAALSDLNLTYIRIRDNDSGAAIGAQPAGTVFVVVDGGSKNDIARRIYSVKTGGVPTFGTESITIMDSKGYPHPINFSRSSNTEIFVTGTFKRRASANISSNDAAKTLQEVMINYLNSLQPGEDVIWSELFKPLMDATSYIEIDSLFIGTTANPTGIASIELDIDKRAHGIEANIKFTDVTT</sequence>
<proteinExistence type="predicted"/>